<dbReference type="SUPFAM" id="SSF56935">
    <property type="entry name" value="Porins"/>
    <property type="match status" value="1"/>
</dbReference>
<proteinExistence type="predicted"/>
<name>A0A381SE04_9ZZZZ</name>
<protein>
    <recommendedName>
        <fullName evidence="2">TonB-dependent receptor-like beta-barrel domain-containing protein</fullName>
    </recommendedName>
</protein>
<gene>
    <name evidence="1" type="ORF">METZ01_LOCUS54578</name>
</gene>
<reference evidence="1" key="1">
    <citation type="submission" date="2018-05" db="EMBL/GenBank/DDBJ databases">
        <authorList>
            <person name="Lanie J.A."/>
            <person name="Ng W.-L."/>
            <person name="Kazmierczak K.M."/>
            <person name="Andrzejewski T.M."/>
            <person name="Davidsen T.M."/>
            <person name="Wayne K.J."/>
            <person name="Tettelin H."/>
            <person name="Glass J.I."/>
            <person name="Rusch D."/>
            <person name="Podicherti R."/>
            <person name="Tsui H.-C.T."/>
            <person name="Winkler M.E."/>
        </authorList>
    </citation>
    <scope>NUCLEOTIDE SEQUENCE</scope>
</reference>
<dbReference type="AlphaFoldDB" id="A0A381SE04"/>
<evidence type="ECO:0008006" key="2">
    <source>
        <dbReference type="Google" id="ProtNLM"/>
    </source>
</evidence>
<dbReference type="InterPro" id="IPR025631">
    <property type="entry name" value="Porin_10"/>
</dbReference>
<evidence type="ECO:0000313" key="1">
    <source>
        <dbReference type="EMBL" id="SVA01724.1"/>
    </source>
</evidence>
<organism evidence="1">
    <name type="scientific">marine metagenome</name>
    <dbReference type="NCBI Taxonomy" id="408172"/>
    <lineage>
        <taxon>unclassified sequences</taxon>
        <taxon>metagenomes</taxon>
        <taxon>ecological metagenomes</taxon>
    </lineage>
</organism>
<feature type="non-terminal residue" evidence="1">
    <location>
        <position position="356"/>
    </location>
</feature>
<dbReference type="EMBL" id="UINC01002932">
    <property type="protein sequence ID" value="SVA01724.1"/>
    <property type="molecule type" value="Genomic_DNA"/>
</dbReference>
<accession>A0A381SE04</accession>
<dbReference type="Pfam" id="PF14121">
    <property type="entry name" value="Porin_10"/>
    <property type="match status" value="1"/>
</dbReference>
<sequence length="356" mass="41531">MLSIGNTISYEKRFYKFNQSSANEYFGESYNFSGIDDKSRLRSFLFKIDADYKTKNLGDFNLGLEYNNHKYSFGNIDSLNISGIPDGIKHSGMTLYGSYSKRTNKFNINANFSSSISEDISGNLLDGNLSYKLNDDINIIGNISISSHQPNYNFSLFKSNYISYNWENSFENIENREFNLEFKSNKYFNLSLDYIGIKNYTYFTKDNLDAIKPFQYSDNINLIKLRVSREFSINKFFFDNQIQYQKISNASGVLNVPEIIARNSIYYSSHLLDKALFLQTGISISYFSKFYMNSYDPLLSEFYTQNTKKIGGFPLVDFFVNAKIQQTRLYFKLEHFNSSFTGYNFYSAPNYPYRDF</sequence>